<reference evidence="4" key="4">
    <citation type="submission" date="2019-09" db="EMBL/GenBank/DDBJ databases">
        <title>Co-occurence of chitin degradation, pigmentation and bioactivity in marine Pseudoalteromonas.</title>
        <authorList>
            <person name="Sonnenschein E.C."/>
            <person name="Bech P.K."/>
        </authorList>
    </citation>
    <scope>NUCLEOTIDE SEQUENCE</scope>
    <source>
        <strain evidence="4">S2897</strain>
    </source>
</reference>
<dbReference type="InterPro" id="IPR024370">
    <property type="entry name" value="PBP_domain"/>
</dbReference>
<dbReference type="SUPFAM" id="SSF53850">
    <property type="entry name" value="Periplasmic binding protein-like II"/>
    <property type="match status" value="1"/>
</dbReference>
<dbReference type="GeneID" id="58227807"/>
<feature type="chain" id="PRO_5036292811" evidence="1">
    <location>
        <begin position="20"/>
        <end position="135"/>
    </location>
</feature>
<reference evidence="6" key="3">
    <citation type="submission" date="2019-06" db="EMBL/GenBank/DDBJ databases">
        <title>Co-occurence of chitin degradation, pigmentation and bioactivity in marine Pseudoalteromonas.</title>
        <authorList>
            <person name="Sonnenschein E.C."/>
            <person name="Bech P.K."/>
        </authorList>
    </citation>
    <scope>NUCLEOTIDE SEQUENCE [LARGE SCALE GENOMIC DNA]</scope>
    <source>
        <strain evidence="6">S2897</strain>
    </source>
</reference>
<keyword evidence="1" id="KW-0732">Signal</keyword>
<feature type="signal peptide" evidence="1">
    <location>
        <begin position="1"/>
        <end position="19"/>
    </location>
</feature>
<dbReference type="EMBL" id="JXXZ01000004">
    <property type="protein sequence ID" value="KJZ01162.1"/>
    <property type="molecule type" value="Genomic_DNA"/>
</dbReference>
<evidence type="ECO:0000256" key="1">
    <source>
        <dbReference type="SAM" id="SignalP"/>
    </source>
</evidence>
<dbReference type="Proteomes" id="UP000305874">
    <property type="component" value="Unassembled WGS sequence"/>
</dbReference>
<accession>A0A0F4Q3N1</accession>
<dbReference type="Gene3D" id="3.40.190.10">
    <property type="entry name" value="Periplasmic binding protein-like II"/>
    <property type="match status" value="1"/>
</dbReference>
<dbReference type="Pfam" id="PF12849">
    <property type="entry name" value="PBP_like_2"/>
    <property type="match status" value="1"/>
</dbReference>
<evidence type="ECO:0000313" key="5">
    <source>
        <dbReference type="Proteomes" id="UP000033664"/>
    </source>
</evidence>
<feature type="domain" description="PBP" evidence="2">
    <location>
        <begin position="20"/>
        <end position="126"/>
    </location>
</feature>
<evidence type="ECO:0000313" key="6">
    <source>
        <dbReference type="Proteomes" id="UP000305874"/>
    </source>
</evidence>
<evidence type="ECO:0000259" key="2">
    <source>
        <dbReference type="Pfam" id="PF12849"/>
    </source>
</evidence>
<dbReference type="Proteomes" id="UP000033664">
    <property type="component" value="Unassembled WGS sequence"/>
</dbReference>
<dbReference type="eggNOG" id="COG0226">
    <property type="taxonomic scope" value="Bacteria"/>
</dbReference>
<dbReference type="AlphaFoldDB" id="A0A0F4Q3N1"/>
<comment type="caution">
    <text evidence="3">The sequence shown here is derived from an EMBL/GenBank/DDBJ whole genome shotgun (WGS) entry which is preliminary data.</text>
</comment>
<name>A0A0F4Q3N1_9GAMM</name>
<organism evidence="3 5">
    <name type="scientific">Pseudoalteromonas ruthenica</name>
    <dbReference type="NCBI Taxonomy" id="151081"/>
    <lineage>
        <taxon>Bacteria</taxon>
        <taxon>Pseudomonadati</taxon>
        <taxon>Pseudomonadota</taxon>
        <taxon>Gammaproteobacteria</taxon>
        <taxon>Alteromonadales</taxon>
        <taxon>Pseudoalteromonadaceae</taxon>
        <taxon>Pseudoalteromonas</taxon>
    </lineage>
</organism>
<dbReference type="OrthoDB" id="5368544at2"/>
<reference evidence="4 6" key="2">
    <citation type="submission" date="2017-12" db="EMBL/GenBank/DDBJ databases">
        <authorList>
            <person name="Paulsen S."/>
            <person name="Gram L.K."/>
        </authorList>
    </citation>
    <scope>NUCLEOTIDE SEQUENCE [LARGE SCALE GENOMIC DNA]</scope>
    <source>
        <strain evidence="4 6">S2897</strain>
    </source>
</reference>
<gene>
    <name evidence="4" type="ORF">CWC05_07705</name>
    <name evidence="3" type="ORF">TW72_04800</name>
</gene>
<evidence type="ECO:0000313" key="4">
    <source>
        <dbReference type="EMBL" id="TMP87726.1"/>
    </source>
</evidence>
<reference evidence="3 5" key="1">
    <citation type="journal article" date="2015" name="BMC Genomics">
        <title>Genome mining reveals unlocked bioactive potential of marine Gram-negative bacteria.</title>
        <authorList>
            <person name="Machado H."/>
            <person name="Sonnenschein E.C."/>
            <person name="Melchiorsen J."/>
            <person name="Gram L."/>
        </authorList>
    </citation>
    <scope>NUCLEOTIDE SEQUENCE [LARGE SCALE GENOMIC DNA]</scope>
    <source>
        <strain evidence="3 5">S3137</strain>
    </source>
</reference>
<dbReference type="PATRIC" id="fig|151081.8.peg.160"/>
<sequence length="135" mass="14047">MLKKVAAVSLLVFAQGVWADIAVVVHPSNGASLDQNAIKKLYLGKSKSFPDGNSATAVNQDGTPAFDEFNDKVVGKSSSQLNAYWSKLVFTGKGTPPDKLANDQAVIDFVAANPGAIGYVSAASASDKVKVVATF</sequence>
<dbReference type="EMBL" id="PNCG01000005">
    <property type="protein sequence ID" value="TMP87726.1"/>
    <property type="molecule type" value="Genomic_DNA"/>
</dbReference>
<keyword evidence="5" id="KW-1185">Reference proteome</keyword>
<dbReference type="STRING" id="151081.TW72_04800"/>
<dbReference type="RefSeq" id="WP_045978152.1">
    <property type="nucleotide sequence ID" value="NZ_CP023396.1"/>
</dbReference>
<proteinExistence type="predicted"/>
<protein>
    <submittedName>
        <fullName evidence="3">Phosphate ABC transporter substrate-binding protein</fullName>
    </submittedName>
</protein>
<evidence type="ECO:0000313" key="3">
    <source>
        <dbReference type="EMBL" id="KJZ01162.1"/>
    </source>
</evidence>